<evidence type="ECO:0000313" key="4">
    <source>
        <dbReference type="EMBL" id="PIB03206.1"/>
    </source>
</evidence>
<dbReference type="PANTHER" id="PTHR24320">
    <property type="entry name" value="RETINOL DEHYDROGENASE"/>
    <property type="match status" value="1"/>
</dbReference>
<evidence type="ECO:0000313" key="6">
    <source>
        <dbReference type="Proteomes" id="UP000230605"/>
    </source>
</evidence>
<sequence>MSFAPTTPYKPYADAHEKPQGAGDARPTALQIIKDNNAEGKFKGKTILITGTSSGIGVETARALYETGAQLYLTARDIPKLEKVIDDIVQNATIKDAPRPKPLEIHLDSLDSVRKGAEEFKNQSKQLNILINNAGVMACPQSKTKDDFELQVGTNHFAHFLLFQLLKPVLLSSSTPDFHSRVVNLSSSGHRFAPVRLQDINFSEPDSYEKWTSYGQSKTANIYMATSIERHYGSKGLHGLSVHPGGIMTELGRHLNQDDYEQLNFDKLENIFKTPQQGAATTVWAVVSEHFEGKNGGRYLEDCSESAPLPPDYGMMDPGYAPHIYNEEDEEKLWKLSNELLGLPAEE</sequence>
<dbReference type="Proteomes" id="UP001302367">
    <property type="component" value="Chromosome 5"/>
</dbReference>
<dbReference type="Gene3D" id="3.40.50.720">
    <property type="entry name" value="NAD(P)-binding Rossmann-like Domain"/>
    <property type="match status" value="1"/>
</dbReference>
<keyword evidence="7" id="KW-1185">Reference proteome</keyword>
<accession>A0A2G5IEC8</accession>
<dbReference type="InterPro" id="IPR036291">
    <property type="entry name" value="NAD(P)-bd_dom_sf"/>
</dbReference>
<evidence type="ECO:0000256" key="1">
    <source>
        <dbReference type="ARBA" id="ARBA00006484"/>
    </source>
</evidence>
<reference evidence="5 7" key="2">
    <citation type="submission" date="2023-09" db="EMBL/GenBank/DDBJ databases">
        <title>Complete-Gapless Cercospora beticola genome.</title>
        <authorList>
            <person name="Wyatt N.A."/>
            <person name="Spanner R.E."/>
            <person name="Bolton M.D."/>
        </authorList>
    </citation>
    <scope>NUCLEOTIDE SEQUENCE [LARGE SCALE GENOMIC DNA]</scope>
    <source>
        <strain evidence="5">Cb09-40</strain>
    </source>
</reference>
<dbReference type="PANTHER" id="PTHR24320:SF272">
    <property type="entry name" value="NAD(P)-BINDING ROSSMANN-FOLD SUPERFAMILY PROTEIN"/>
    <property type="match status" value="1"/>
</dbReference>
<dbReference type="EMBL" id="CP134188">
    <property type="protein sequence ID" value="WPB03963.1"/>
    <property type="molecule type" value="Genomic_DNA"/>
</dbReference>
<dbReference type="AlphaFoldDB" id="A0A2G5IEC8"/>
<evidence type="ECO:0000256" key="2">
    <source>
        <dbReference type="ARBA" id="ARBA00023002"/>
    </source>
</evidence>
<proteinExistence type="inferred from homology"/>
<dbReference type="GO" id="GO:0016491">
    <property type="term" value="F:oxidoreductase activity"/>
    <property type="evidence" value="ECO:0007669"/>
    <property type="project" value="UniProtKB-KW"/>
</dbReference>
<evidence type="ECO:0000256" key="3">
    <source>
        <dbReference type="SAM" id="MobiDB-lite"/>
    </source>
</evidence>
<reference evidence="4 6" key="1">
    <citation type="submission" date="2015-10" db="EMBL/GenBank/DDBJ databases">
        <title>The cercosporin biosynthetic gene cluster was horizontally transferred to several fungal lineages and shown to be expanded in Cercospora beticola based on microsynteny with recipient genomes.</title>
        <authorList>
            <person name="De Jonge R."/>
            <person name="Ebert M.K."/>
            <person name="Suttle J.C."/>
            <person name="Jurick Ii W.M."/>
            <person name="Secor G.A."/>
            <person name="Thomma B.P."/>
            <person name="Van De Peer Y."/>
            <person name="Bolton M.D."/>
        </authorList>
    </citation>
    <scope>NUCLEOTIDE SEQUENCE [LARGE SCALE GENOMIC DNA]</scope>
    <source>
        <strain evidence="4 6">09-40</strain>
    </source>
</reference>
<dbReference type="OrthoDB" id="191139at2759"/>
<evidence type="ECO:0000313" key="7">
    <source>
        <dbReference type="Proteomes" id="UP001302367"/>
    </source>
</evidence>
<dbReference type="EMBL" id="LKMD01000099">
    <property type="protein sequence ID" value="PIB03206.1"/>
    <property type="molecule type" value="Genomic_DNA"/>
</dbReference>
<dbReference type="PRINTS" id="PR00081">
    <property type="entry name" value="GDHRDH"/>
</dbReference>
<evidence type="ECO:0000313" key="5">
    <source>
        <dbReference type="EMBL" id="WPB03963.1"/>
    </source>
</evidence>
<organism evidence="4 6">
    <name type="scientific">Cercospora beticola</name>
    <name type="common">Sugarbeet leaf spot fungus</name>
    <dbReference type="NCBI Taxonomy" id="122368"/>
    <lineage>
        <taxon>Eukaryota</taxon>
        <taxon>Fungi</taxon>
        <taxon>Dikarya</taxon>
        <taxon>Ascomycota</taxon>
        <taxon>Pezizomycotina</taxon>
        <taxon>Dothideomycetes</taxon>
        <taxon>Dothideomycetidae</taxon>
        <taxon>Mycosphaerellales</taxon>
        <taxon>Mycosphaerellaceae</taxon>
        <taxon>Cercospora</taxon>
    </lineage>
</organism>
<dbReference type="Pfam" id="PF00106">
    <property type="entry name" value="adh_short"/>
    <property type="match status" value="1"/>
</dbReference>
<dbReference type="Proteomes" id="UP000230605">
    <property type="component" value="Chromosome 10"/>
</dbReference>
<comment type="similarity">
    <text evidence="1">Belongs to the short-chain dehydrogenases/reductases (SDR) family.</text>
</comment>
<dbReference type="SUPFAM" id="SSF51735">
    <property type="entry name" value="NAD(P)-binding Rossmann-fold domains"/>
    <property type="match status" value="1"/>
</dbReference>
<keyword evidence="2" id="KW-0560">Oxidoreductase</keyword>
<gene>
    <name evidence="4" type="ORF">CB0940_11618</name>
    <name evidence="5" type="ORF">RHO25_008607</name>
</gene>
<protein>
    <submittedName>
        <fullName evidence="4">Short-chain dehydrogenase TIC 32, chloroplastic</fullName>
    </submittedName>
</protein>
<name>A0A2G5IEC8_CERBT</name>
<dbReference type="InterPro" id="IPR002347">
    <property type="entry name" value="SDR_fam"/>
</dbReference>
<feature type="region of interest" description="Disordered" evidence="3">
    <location>
        <begin position="1"/>
        <end position="26"/>
    </location>
</feature>